<dbReference type="Pfam" id="PF09262">
    <property type="entry name" value="PEX-1N"/>
    <property type="match status" value="1"/>
</dbReference>
<feature type="domain" description="AAA+ ATPase" evidence="9">
    <location>
        <begin position="499"/>
        <end position="649"/>
    </location>
</feature>
<dbReference type="Gene3D" id="3.10.330.10">
    <property type="match status" value="1"/>
</dbReference>
<dbReference type="InterPro" id="IPR029067">
    <property type="entry name" value="CDC48_domain_2-like_sf"/>
</dbReference>
<evidence type="ECO:0000313" key="10">
    <source>
        <dbReference type="EnsemblMetazoa" id="XP_001948878.2"/>
    </source>
</evidence>
<keyword evidence="6" id="KW-0472">Membrane</keyword>
<comment type="subcellular location">
    <subcellularLocation>
        <location evidence="1">Membrane</location>
    </subcellularLocation>
</comment>
<keyword evidence="3" id="KW-0547">Nucleotide-binding</keyword>
<dbReference type="Gene3D" id="1.10.8.60">
    <property type="match status" value="1"/>
</dbReference>
<dbReference type="GO" id="GO:0005524">
    <property type="term" value="F:ATP binding"/>
    <property type="evidence" value="ECO:0007669"/>
    <property type="project" value="UniProtKB-KW"/>
</dbReference>
<dbReference type="EnsemblMetazoa" id="XM_001948843.5">
    <property type="protein sequence ID" value="XP_001948878.2"/>
    <property type="gene ID" value="LOC100168233"/>
</dbReference>
<dbReference type="InterPro" id="IPR027417">
    <property type="entry name" value="P-loop_NTPase"/>
</dbReference>
<evidence type="ECO:0000313" key="11">
    <source>
        <dbReference type="Proteomes" id="UP000007819"/>
    </source>
</evidence>
<comment type="similarity">
    <text evidence="2">Belongs to the AAA ATPase family.</text>
</comment>
<dbReference type="InterPro" id="IPR015342">
    <property type="entry name" value="PEX1-N_C-lobe"/>
</dbReference>
<dbReference type="KEGG" id="api:100168233"/>
<dbReference type="Gene3D" id="3.40.50.300">
    <property type="entry name" value="P-loop containing nucleotide triphosphate hydrolases"/>
    <property type="match status" value="2"/>
</dbReference>
<reference evidence="11" key="1">
    <citation type="submission" date="2010-06" db="EMBL/GenBank/DDBJ databases">
        <authorList>
            <person name="Jiang H."/>
            <person name="Abraham K."/>
            <person name="Ali S."/>
            <person name="Alsbrooks S.L."/>
            <person name="Anim B.N."/>
            <person name="Anosike U.S."/>
            <person name="Attaway T."/>
            <person name="Bandaranaike D.P."/>
            <person name="Battles P.K."/>
            <person name="Bell S.N."/>
            <person name="Bell A.V."/>
            <person name="Beltran B."/>
            <person name="Bickham C."/>
            <person name="Bustamante Y."/>
            <person name="Caleb T."/>
            <person name="Canada A."/>
            <person name="Cardenas V."/>
            <person name="Carter K."/>
            <person name="Chacko J."/>
            <person name="Chandrabose M.N."/>
            <person name="Chavez D."/>
            <person name="Chavez A."/>
            <person name="Chen L."/>
            <person name="Chu H.-S."/>
            <person name="Claassen K.J."/>
            <person name="Cockrell R."/>
            <person name="Collins M."/>
            <person name="Cooper J.A."/>
            <person name="Cree A."/>
            <person name="Curry S.M."/>
            <person name="Da Y."/>
            <person name="Dao M.D."/>
            <person name="Das B."/>
            <person name="Davila M.-L."/>
            <person name="Davy-Carroll L."/>
            <person name="Denson S."/>
            <person name="Dinh H."/>
            <person name="Ebong V.E."/>
            <person name="Edwards J.R."/>
            <person name="Egan A."/>
            <person name="El-Daye J."/>
            <person name="Escobedo L."/>
            <person name="Fernandez S."/>
            <person name="Fernando P.R."/>
            <person name="Flagg N."/>
            <person name="Forbes L.D."/>
            <person name="Fowler R.G."/>
            <person name="Fu Q."/>
            <person name="Gabisi R.A."/>
            <person name="Ganer J."/>
            <person name="Garbino Pronczuk A."/>
            <person name="Garcia R.M."/>
            <person name="Garner T."/>
            <person name="Garrett T.E."/>
            <person name="Gonzalez D.A."/>
            <person name="Hamid H."/>
            <person name="Hawkins E.S."/>
            <person name="Hirani K."/>
            <person name="Hogues M.E."/>
            <person name="Hollins B."/>
            <person name="Hsiao C.-H."/>
            <person name="Jabil R."/>
            <person name="James M.L."/>
            <person name="Jhangiani S.N."/>
            <person name="Johnson B."/>
            <person name="Johnson Q."/>
            <person name="Joshi V."/>
            <person name="Kalu J.B."/>
            <person name="Kam C."/>
            <person name="Kashfia A."/>
            <person name="Keebler J."/>
            <person name="Kisamo H."/>
            <person name="Kovar C.L."/>
            <person name="Lago L.A."/>
            <person name="Lai C.-Y."/>
            <person name="Laidlaw J."/>
            <person name="Lara F."/>
            <person name="Le T.-K."/>
            <person name="Lee S.L."/>
            <person name="Legall F.H."/>
            <person name="Lemon S.J."/>
            <person name="Lewis L.R."/>
            <person name="Li B."/>
            <person name="Liu Y."/>
            <person name="Liu Y.-S."/>
            <person name="Lopez J."/>
            <person name="Lozado R.J."/>
            <person name="Lu J."/>
            <person name="Madu R.C."/>
            <person name="Maheshwari M."/>
            <person name="Maheshwari R."/>
            <person name="Malloy K."/>
            <person name="Martinez E."/>
            <person name="Mathew T."/>
            <person name="Mercado I.C."/>
            <person name="Mercado C."/>
            <person name="Meyer B."/>
            <person name="Montgomery K."/>
            <person name="Morgan M.B."/>
            <person name="Munidasa M."/>
            <person name="Nazareth L.V."/>
            <person name="Nelson J."/>
            <person name="Ng B.M."/>
            <person name="Nguyen N.B."/>
            <person name="Nguyen P.Q."/>
            <person name="Nguyen T."/>
            <person name="Obregon M."/>
            <person name="Okwuonu G.O."/>
            <person name="Onwere C.G."/>
            <person name="Orozco G."/>
            <person name="Parra A."/>
            <person name="Patel S."/>
            <person name="Patil S."/>
            <person name="Perez A."/>
            <person name="Perez Y."/>
            <person name="Pham C."/>
            <person name="Primus E.L."/>
            <person name="Pu L.-L."/>
            <person name="Puazo M."/>
            <person name="Qin X."/>
            <person name="Quiroz J.B."/>
            <person name="Reese J."/>
            <person name="Richards S."/>
            <person name="Rives C.M."/>
            <person name="Robberts R."/>
            <person name="Ruiz S.J."/>
            <person name="Ruiz M.J."/>
            <person name="Santibanez J."/>
            <person name="Schneider B.W."/>
            <person name="Sisson I."/>
            <person name="Smith M."/>
            <person name="Sodergren E."/>
            <person name="Song X.-Z."/>
            <person name="Song B.B."/>
            <person name="Summersgill H."/>
            <person name="Thelus R."/>
            <person name="Thornton R.D."/>
            <person name="Trejos Z.Y."/>
            <person name="Usmani K."/>
            <person name="Vattathil S."/>
            <person name="Villasana D."/>
            <person name="Walker D.L."/>
            <person name="Wang S."/>
            <person name="Wang K."/>
            <person name="White C.S."/>
            <person name="Williams A.C."/>
            <person name="Williamson J."/>
            <person name="Wilson K."/>
            <person name="Woghiren I.O."/>
            <person name="Woodworth J.R."/>
            <person name="Worley K.C."/>
            <person name="Wright R.A."/>
            <person name="Wu W."/>
            <person name="Young L."/>
            <person name="Zhang L."/>
            <person name="Zhang J."/>
            <person name="Zhu Y."/>
            <person name="Muzny D.M."/>
            <person name="Weinstock G."/>
            <person name="Gibbs R.A."/>
        </authorList>
    </citation>
    <scope>NUCLEOTIDE SEQUENCE [LARGE SCALE GENOMIC DNA]</scope>
    <source>
        <strain evidence="11">LSR1</strain>
    </source>
</reference>
<dbReference type="OrthoDB" id="8173462at2759"/>
<evidence type="ECO:0000256" key="4">
    <source>
        <dbReference type="ARBA" id="ARBA00022801"/>
    </source>
</evidence>
<evidence type="ECO:0000256" key="7">
    <source>
        <dbReference type="ARBA" id="ARBA00032509"/>
    </source>
</evidence>
<dbReference type="SMART" id="SM00382">
    <property type="entry name" value="AAA"/>
    <property type="match status" value="2"/>
</dbReference>
<dbReference type="GeneID" id="100168233"/>
<dbReference type="GO" id="GO:0005778">
    <property type="term" value="C:peroxisomal membrane"/>
    <property type="evidence" value="ECO:0007669"/>
    <property type="project" value="TreeGrafter"/>
</dbReference>
<proteinExistence type="inferred from homology"/>
<dbReference type="PANTHER" id="PTHR23077">
    <property type="entry name" value="AAA-FAMILY ATPASE"/>
    <property type="match status" value="1"/>
</dbReference>
<dbReference type="FunFam" id="3.40.50.300:FF:000149">
    <property type="entry name" value="Nuclear valosin-containing protein-like"/>
    <property type="match status" value="1"/>
</dbReference>
<protein>
    <recommendedName>
        <fullName evidence="8">Peroxisomal ATPase PEX1</fullName>
    </recommendedName>
    <alternativeName>
        <fullName evidence="7">Peroxin-1</fullName>
    </alternativeName>
</protein>
<dbReference type="Proteomes" id="UP000007819">
    <property type="component" value="Chromosome X"/>
</dbReference>
<accession>A0A8R1W1R3</accession>
<evidence type="ECO:0000259" key="9">
    <source>
        <dbReference type="SMART" id="SM00382"/>
    </source>
</evidence>
<evidence type="ECO:0000256" key="2">
    <source>
        <dbReference type="ARBA" id="ARBA00006914"/>
    </source>
</evidence>
<evidence type="ECO:0000256" key="8">
    <source>
        <dbReference type="ARBA" id="ARBA00034532"/>
    </source>
</evidence>
<dbReference type="SUPFAM" id="SSF54585">
    <property type="entry name" value="Cdc48 domain 2-like"/>
    <property type="match status" value="1"/>
</dbReference>
<dbReference type="AlphaFoldDB" id="A0A8R1W1R3"/>
<evidence type="ECO:0000256" key="6">
    <source>
        <dbReference type="ARBA" id="ARBA00023136"/>
    </source>
</evidence>
<evidence type="ECO:0000256" key="3">
    <source>
        <dbReference type="ARBA" id="ARBA00022741"/>
    </source>
</evidence>
<dbReference type="GO" id="GO:0016887">
    <property type="term" value="F:ATP hydrolysis activity"/>
    <property type="evidence" value="ECO:0007669"/>
    <property type="project" value="InterPro"/>
</dbReference>
<dbReference type="PANTHER" id="PTHR23077:SF12">
    <property type="entry name" value="PEROXISOMAL ATPASE PEX1"/>
    <property type="match status" value="1"/>
</dbReference>
<dbReference type="InterPro" id="IPR003959">
    <property type="entry name" value="ATPase_AAA_core"/>
</dbReference>
<name>A0A8R1W1R3_ACYPI</name>
<dbReference type="InterPro" id="IPR050168">
    <property type="entry name" value="AAA_ATPase_domain"/>
</dbReference>
<dbReference type="GO" id="GO:0005829">
    <property type="term" value="C:cytosol"/>
    <property type="evidence" value="ECO:0007669"/>
    <property type="project" value="TreeGrafter"/>
</dbReference>
<sequence length="1040" mass="118227">MTSKMNDRMLQVNIIPVEDSFVHLSSKLIRELNDQRHHNHTVCLKVTAIDGVQQEFYASYCQTPCNSNGADSFNISYELSTSIGLNASQYVLISLIDQVCPLERVFVTPVTNADWDLLMLNNVSLQDRILQQLQIVHKNRIFPIWVSKFVHLKICIDDLENGLQVGSLKDSTEIVVKPNVMSSDRNININQNIDDSVQTDAINQNHCIPITKYHNRFIYRTVLVEKTLLESDYIYDYCALVSKAHMSIIYKNIDAYSTKNSFVKISLIHEIDRMKSEDSQIKSKIKNPSVIVRLCPLDPFMNNIEKMEAITWPTIYVTNILSKILGLKMNSKVILEPLSQIENEICDVQNINISPSNNNKIVEEESFIECTIKRLKDEITLREVLVLNNSTLIRVVYNKISAIDVLVTFSPSNIPFILLNEFNFGMISFTSTTDKNYRNNHVNSIKTTDPKLISEILISNISKPEHYDLKCFNQMNYAGSLCLKPGLQCYTTLPQKFFAFDNLLITGSIASGKTSAAKLFCDKLSKCPYFVKIIWINGRFLAGKLWETVQKQLNSDFQECLYYQPAIIVIDDFDDLCHLNSEPNEHADMSKIYLRPLHLLMRMIENYTNNQYCIRVVCTAKPLNQENENLFSKQFKHVFRTVIHIPLIDKENRKIIISKRLKKVKFNKDVDDDFLMGICDKMDNYVIQDLIDYCDKVLFEIFKGGCDATLNKTILTDVFEKTVPLSLHNVKLFKEKNVNFSQVGGLEKAKQSITETIIWPSLYSDVFSKCPLKLQSGVLLYGAPGTGKTLLARAIVGESNLNFISVNGPELLSKYVGESEESVRKVFQRAQNAKPCIIFFDEFESIAPNRGSDQTGVTDRVVNQFLTQLDGVDTFEGVWVIAATSRPDLVDQALLRPGRIGVKLHCPIPTMSDREDILRVLCNKVSLSEDVDLHIIATETNNYTGADLNGLLYTTLSIAEKRLLKDQDCASSLNPEAGCQLRITSDDFLDALKSTKPSLHQSDIDRYAEIHRVFSGKRIYGGGITEVNNENRRQQKTTFA</sequence>
<dbReference type="GO" id="GO:0016558">
    <property type="term" value="P:protein import into peroxisome matrix"/>
    <property type="evidence" value="ECO:0007669"/>
    <property type="project" value="TreeGrafter"/>
</dbReference>
<dbReference type="SUPFAM" id="SSF52540">
    <property type="entry name" value="P-loop containing nucleoside triphosphate hydrolases"/>
    <property type="match status" value="2"/>
</dbReference>
<reference evidence="10" key="2">
    <citation type="submission" date="2022-06" db="UniProtKB">
        <authorList>
            <consortium name="EnsemblMetazoa"/>
        </authorList>
    </citation>
    <scope>IDENTIFICATION</scope>
</reference>
<feature type="domain" description="AAA+ ATPase" evidence="9">
    <location>
        <begin position="774"/>
        <end position="910"/>
    </location>
</feature>
<dbReference type="InterPro" id="IPR003593">
    <property type="entry name" value="AAA+_ATPase"/>
</dbReference>
<dbReference type="InterPro" id="IPR003960">
    <property type="entry name" value="ATPase_AAA_CS"/>
</dbReference>
<dbReference type="CTD" id="5189"/>
<organism evidence="10 11">
    <name type="scientific">Acyrthosiphon pisum</name>
    <name type="common">Pea aphid</name>
    <dbReference type="NCBI Taxonomy" id="7029"/>
    <lineage>
        <taxon>Eukaryota</taxon>
        <taxon>Metazoa</taxon>
        <taxon>Ecdysozoa</taxon>
        <taxon>Arthropoda</taxon>
        <taxon>Hexapoda</taxon>
        <taxon>Insecta</taxon>
        <taxon>Pterygota</taxon>
        <taxon>Neoptera</taxon>
        <taxon>Paraneoptera</taxon>
        <taxon>Hemiptera</taxon>
        <taxon>Sternorrhyncha</taxon>
        <taxon>Aphidomorpha</taxon>
        <taxon>Aphidoidea</taxon>
        <taxon>Aphididae</taxon>
        <taxon>Macrosiphini</taxon>
        <taxon>Acyrthosiphon</taxon>
    </lineage>
</organism>
<dbReference type="Pfam" id="PF00004">
    <property type="entry name" value="AAA"/>
    <property type="match status" value="2"/>
</dbReference>
<dbReference type="RefSeq" id="XP_001948878.2">
    <property type="nucleotide sequence ID" value="XM_001948843.4"/>
</dbReference>
<evidence type="ECO:0000256" key="5">
    <source>
        <dbReference type="ARBA" id="ARBA00022840"/>
    </source>
</evidence>
<keyword evidence="11" id="KW-1185">Reference proteome</keyword>
<dbReference type="PROSITE" id="PS00674">
    <property type="entry name" value="AAA"/>
    <property type="match status" value="1"/>
</dbReference>
<keyword evidence="4" id="KW-0378">Hydrolase</keyword>
<evidence type="ECO:0000256" key="1">
    <source>
        <dbReference type="ARBA" id="ARBA00004370"/>
    </source>
</evidence>
<keyword evidence="5" id="KW-0067">ATP-binding</keyword>